<sequence length="150" mass="17121">MAGTIVGIAIAGSNDRCYAWYRDGTVSSGASSDLDRYAKPYEYAIRLLLTSGELRKILKNSLGDNLNKTCRFLFADGTYYCSPRSDIDRLVRDSSIDRTRWITEKHDCDDFALSLKYDFVRDAYLDGKRRYPHSLGILWGRALKEVLMIT</sequence>
<dbReference type="Proteomes" id="UP001063350">
    <property type="component" value="Chromosome"/>
</dbReference>
<reference evidence="1" key="1">
    <citation type="submission" date="2020-12" db="EMBL/GenBank/DDBJ databases">
        <title>Desulfobium dissulfuricans gen. nov., sp. nov., a novel mesophilic, sulfate-reducing bacterium isolated from a deep-sea hydrothermal vent.</title>
        <authorList>
            <person name="Hashimoto Y."/>
            <person name="Tame A."/>
            <person name="Sawayama S."/>
            <person name="Miyazaki J."/>
            <person name="Takai K."/>
            <person name="Nakagawa S."/>
        </authorList>
    </citation>
    <scope>NUCLEOTIDE SEQUENCE</scope>
    <source>
        <strain evidence="1">GF1</strain>
    </source>
</reference>
<keyword evidence="2" id="KW-1185">Reference proteome</keyword>
<accession>A0A915U9Y3</accession>
<dbReference type="AlphaFoldDB" id="A0A915U9Y3"/>
<dbReference type="KEGG" id="ddu:GF1_12460"/>
<dbReference type="Gene3D" id="3.30.460.70">
    <property type="match status" value="1"/>
</dbReference>
<dbReference type="RefSeq" id="WP_267928761.1">
    <property type="nucleotide sequence ID" value="NZ_AP024233.1"/>
</dbReference>
<proteinExistence type="predicted"/>
<dbReference type="EMBL" id="AP024233">
    <property type="protein sequence ID" value="BCO08870.1"/>
    <property type="molecule type" value="Genomic_DNA"/>
</dbReference>
<name>A0A915U9Y3_9BACT</name>
<organism evidence="1 2">
    <name type="scientific">Desulfolithobacter dissulfuricans</name>
    <dbReference type="NCBI Taxonomy" id="2795293"/>
    <lineage>
        <taxon>Bacteria</taxon>
        <taxon>Pseudomonadati</taxon>
        <taxon>Thermodesulfobacteriota</taxon>
        <taxon>Desulfobulbia</taxon>
        <taxon>Desulfobulbales</taxon>
        <taxon>Desulfobulbaceae</taxon>
        <taxon>Desulfolithobacter</taxon>
    </lineage>
</organism>
<evidence type="ECO:0000313" key="2">
    <source>
        <dbReference type="Proteomes" id="UP001063350"/>
    </source>
</evidence>
<evidence type="ECO:0000313" key="1">
    <source>
        <dbReference type="EMBL" id="BCO08870.1"/>
    </source>
</evidence>
<gene>
    <name evidence="1" type="ORF">GF1_12460</name>
</gene>
<protein>
    <submittedName>
        <fullName evidence="1">Uncharacterized protein</fullName>
    </submittedName>
</protein>